<evidence type="ECO:0008006" key="3">
    <source>
        <dbReference type="Google" id="ProtNLM"/>
    </source>
</evidence>
<name>A0ABV0ERC2_9ENTE</name>
<comment type="caution">
    <text evidence="1">The sequence shown here is derived from an EMBL/GenBank/DDBJ whole genome shotgun (WGS) entry which is preliminary data.</text>
</comment>
<dbReference type="RefSeq" id="WP_207705263.1">
    <property type="nucleotide sequence ID" value="NZ_JAFREL020000001.1"/>
</dbReference>
<protein>
    <recommendedName>
        <fullName evidence="3">DUF3788 family protein</fullName>
    </recommendedName>
</protein>
<reference evidence="1 2" key="1">
    <citation type="submission" date="2021-03" db="EMBL/GenBank/DDBJ databases">
        <authorList>
            <person name="Gilmore M.S."/>
            <person name="Schwartzman J."/>
            <person name="Van Tyne D."/>
            <person name="Martin M."/>
            <person name="Earl A.M."/>
            <person name="Manson A.L."/>
            <person name="Straub T."/>
            <person name="Salamzade R."/>
            <person name="Saavedra J."/>
            <person name="Lebreton F."/>
            <person name="Prichula J."/>
            <person name="Schaufler K."/>
            <person name="Gaca A."/>
            <person name="Sgardioli B."/>
            <person name="Wagenaar J."/>
            <person name="Strong T."/>
        </authorList>
    </citation>
    <scope>NUCLEOTIDE SEQUENCE [LARGE SCALE GENOMIC DNA]</scope>
    <source>
        <strain evidence="1 2">665A</strain>
    </source>
</reference>
<dbReference type="Proteomes" id="UP000664357">
    <property type="component" value="Unassembled WGS sequence"/>
</dbReference>
<dbReference type="Pfam" id="PF12663">
    <property type="entry name" value="DUF3788"/>
    <property type="match status" value="1"/>
</dbReference>
<sequence>MIDFKKDRNLEPVDENLNRILGNSFSAYKKLLEKLPDFEADLEWRFYKDGGWLAKVTRKKKTLFWGEPRDGHFTAAFHFNERNHSGVLELDIADDLRKMFSNTPASARNMTTLKIDIYSENDLPDVYQLIGFKKNAK</sequence>
<proteinExistence type="predicted"/>
<evidence type="ECO:0000313" key="1">
    <source>
        <dbReference type="EMBL" id="MEO1770203.1"/>
    </source>
</evidence>
<reference evidence="1 2" key="2">
    <citation type="submission" date="2024-02" db="EMBL/GenBank/DDBJ databases">
        <title>The Genome Sequence of Enterococcus sp. DIV0159.</title>
        <authorList>
            <person name="Earl A."/>
            <person name="Manson A."/>
            <person name="Gilmore M."/>
            <person name="Sanders J."/>
            <person name="Shea T."/>
            <person name="Howe W."/>
            <person name="Livny J."/>
            <person name="Cuomo C."/>
            <person name="Neafsey D."/>
            <person name="Birren B."/>
        </authorList>
    </citation>
    <scope>NUCLEOTIDE SEQUENCE [LARGE SCALE GENOMIC DNA]</scope>
    <source>
        <strain evidence="1 2">665A</strain>
    </source>
</reference>
<dbReference type="InterPro" id="IPR024265">
    <property type="entry name" value="DUF3788"/>
</dbReference>
<dbReference type="EMBL" id="JAFREL020000001">
    <property type="protein sequence ID" value="MEO1770203.1"/>
    <property type="molecule type" value="Genomic_DNA"/>
</dbReference>
<accession>A0ABV0ERC2</accession>
<organism evidence="1 2">
    <name type="scientific">Candidatus Enterococcus ferrettii</name>
    <dbReference type="NCBI Taxonomy" id="2815324"/>
    <lineage>
        <taxon>Bacteria</taxon>
        <taxon>Bacillati</taxon>
        <taxon>Bacillota</taxon>
        <taxon>Bacilli</taxon>
        <taxon>Lactobacillales</taxon>
        <taxon>Enterococcaceae</taxon>
        <taxon>Enterococcus</taxon>
    </lineage>
</organism>
<keyword evidence="2" id="KW-1185">Reference proteome</keyword>
<gene>
    <name evidence="1" type="ORF">JZO67_002154</name>
</gene>
<evidence type="ECO:0000313" key="2">
    <source>
        <dbReference type="Proteomes" id="UP000664357"/>
    </source>
</evidence>